<dbReference type="Pfam" id="PF00069">
    <property type="entry name" value="Pkinase"/>
    <property type="match status" value="1"/>
</dbReference>
<dbReference type="Pfam" id="PF00012">
    <property type="entry name" value="HSP70"/>
    <property type="match status" value="1"/>
</dbReference>
<dbReference type="Gene3D" id="2.60.34.10">
    <property type="entry name" value="Substrate Binding Domain Of DNAk, Chain A, domain 1"/>
    <property type="match status" value="1"/>
</dbReference>
<dbReference type="InterPro" id="IPR011009">
    <property type="entry name" value="Kinase-like_dom_sf"/>
</dbReference>
<evidence type="ECO:0000259" key="7">
    <source>
        <dbReference type="PROSITE" id="PS50011"/>
    </source>
</evidence>
<dbReference type="InterPro" id="IPR008271">
    <property type="entry name" value="Ser/Thr_kinase_AS"/>
</dbReference>
<dbReference type="EMBL" id="CP036272">
    <property type="protein sequence ID" value="QDT58842.1"/>
    <property type="molecule type" value="Genomic_DNA"/>
</dbReference>
<dbReference type="SUPFAM" id="SSF53067">
    <property type="entry name" value="Actin-like ATPase domain"/>
    <property type="match status" value="2"/>
</dbReference>
<dbReference type="EC" id="2.7.11.1" evidence="8"/>
<evidence type="ECO:0000256" key="3">
    <source>
        <dbReference type="ARBA" id="ARBA00022777"/>
    </source>
</evidence>
<feature type="domain" description="Protein kinase" evidence="7">
    <location>
        <begin position="123"/>
        <end position="399"/>
    </location>
</feature>
<dbReference type="InterPro" id="IPR017441">
    <property type="entry name" value="Protein_kinase_ATP_BS"/>
</dbReference>
<keyword evidence="2 5" id="KW-0547">Nucleotide-binding</keyword>
<protein>
    <submittedName>
        <fullName evidence="8">Serine/threonine-protein kinase PrkC</fullName>
        <ecNumber evidence="8">2.7.11.1</ecNumber>
    </submittedName>
</protein>
<evidence type="ECO:0000313" key="8">
    <source>
        <dbReference type="EMBL" id="QDT58842.1"/>
    </source>
</evidence>
<evidence type="ECO:0000256" key="5">
    <source>
        <dbReference type="PROSITE-ProRule" id="PRU10141"/>
    </source>
</evidence>
<dbReference type="Proteomes" id="UP000315003">
    <property type="component" value="Chromosome"/>
</dbReference>
<evidence type="ECO:0000256" key="6">
    <source>
        <dbReference type="SAM" id="MobiDB-lite"/>
    </source>
</evidence>
<feature type="compositionally biased region" description="Basic and acidic residues" evidence="6">
    <location>
        <begin position="1"/>
        <end position="18"/>
    </location>
</feature>
<gene>
    <name evidence="8" type="primary">prkC_6</name>
    <name evidence="8" type="ORF">SV7mr_13430</name>
</gene>
<dbReference type="SMART" id="SM00220">
    <property type="entry name" value="S_TKc"/>
    <property type="match status" value="1"/>
</dbReference>
<feature type="region of interest" description="Disordered" evidence="6">
    <location>
        <begin position="1"/>
        <end position="91"/>
    </location>
</feature>
<dbReference type="PROSITE" id="PS00108">
    <property type="entry name" value="PROTEIN_KINASE_ST"/>
    <property type="match status" value="1"/>
</dbReference>
<evidence type="ECO:0000256" key="1">
    <source>
        <dbReference type="ARBA" id="ARBA00022679"/>
    </source>
</evidence>
<evidence type="ECO:0000313" key="9">
    <source>
        <dbReference type="Proteomes" id="UP000315003"/>
    </source>
</evidence>
<dbReference type="InterPro" id="IPR000719">
    <property type="entry name" value="Prot_kinase_dom"/>
</dbReference>
<dbReference type="SUPFAM" id="SSF100920">
    <property type="entry name" value="Heat shock protein 70kD (HSP70), peptide-binding domain"/>
    <property type="match status" value="1"/>
</dbReference>
<evidence type="ECO:0000256" key="4">
    <source>
        <dbReference type="ARBA" id="ARBA00022840"/>
    </source>
</evidence>
<dbReference type="Gene3D" id="1.10.510.10">
    <property type="entry name" value="Transferase(Phosphotransferase) domain 1"/>
    <property type="match status" value="1"/>
</dbReference>
<dbReference type="PROSITE" id="PS00107">
    <property type="entry name" value="PROTEIN_KINASE_ATP"/>
    <property type="match status" value="1"/>
</dbReference>
<dbReference type="PANTHER" id="PTHR43289">
    <property type="entry name" value="MITOGEN-ACTIVATED PROTEIN KINASE KINASE KINASE 20-RELATED"/>
    <property type="match status" value="1"/>
</dbReference>
<dbReference type="Gene3D" id="3.90.640.10">
    <property type="entry name" value="Actin, Chain A, domain 4"/>
    <property type="match status" value="1"/>
</dbReference>
<dbReference type="PANTHER" id="PTHR43289:SF6">
    <property type="entry name" value="SERINE_THREONINE-PROTEIN KINASE NEKL-3"/>
    <property type="match status" value="1"/>
</dbReference>
<dbReference type="GO" id="GO:0005524">
    <property type="term" value="F:ATP binding"/>
    <property type="evidence" value="ECO:0007669"/>
    <property type="project" value="UniProtKB-UniRule"/>
</dbReference>
<keyword evidence="3 8" id="KW-0418">Kinase</keyword>
<dbReference type="InterPro" id="IPR013126">
    <property type="entry name" value="Hsp_70_fam"/>
</dbReference>
<evidence type="ECO:0000256" key="2">
    <source>
        <dbReference type="ARBA" id="ARBA00022741"/>
    </source>
</evidence>
<dbReference type="GO" id="GO:0140662">
    <property type="term" value="F:ATP-dependent protein folding chaperone"/>
    <property type="evidence" value="ECO:0007669"/>
    <property type="project" value="InterPro"/>
</dbReference>
<dbReference type="InterPro" id="IPR043129">
    <property type="entry name" value="ATPase_NBD"/>
</dbReference>
<keyword evidence="4 5" id="KW-0067">ATP-binding</keyword>
<keyword evidence="1 8" id="KW-0808">Transferase</keyword>
<dbReference type="Gene3D" id="3.30.200.20">
    <property type="entry name" value="Phosphorylase Kinase, domain 1"/>
    <property type="match status" value="1"/>
</dbReference>
<feature type="binding site" evidence="5">
    <location>
        <position position="152"/>
    </location>
    <ligand>
        <name>ATP</name>
        <dbReference type="ChEBI" id="CHEBI:30616"/>
    </ligand>
</feature>
<proteinExistence type="predicted"/>
<dbReference type="PROSITE" id="PS50011">
    <property type="entry name" value="PROTEIN_KINASE_DOM"/>
    <property type="match status" value="1"/>
</dbReference>
<dbReference type="GO" id="GO:0004674">
    <property type="term" value="F:protein serine/threonine kinase activity"/>
    <property type="evidence" value="ECO:0007669"/>
    <property type="project" value="UniProtKB-EC"/>
</dbReference>
<dbReference type="CDD" id="cd14014">
    <property type="entry name" value="STKc_PknB_like"/>
    <property type="match status" value="1"/>
</dbReference>
<sequence length="941" mass="103511">MSPPSDPHDLSSHSDANRSGDSGEIAPLEHQSVSSHDLLPLGTDAAETSFEDLLSDAPIPVPNSLGIEIPPSGSPEPPTQDFAADNDSQDLNLTGVPHQVQTAEAAAEKKPDIFSGIEEIGEYKVLRRIGSGGMGQVFLAEHKRMQRQVAIKLIRNDRVSDPSTIDRFYDEVRAASRVLHPNVVTAFDASEQTGLHYLVMEYVNGMTLTRLVSKKGPLSTGFAADLIRQAALGLLHAHRAGVVHRDVKPGNLIYASDGTLKVLDLGLAQISQVVWSDDGRDLGRMADPDSHYKRKGRLVGTLAYMSPEQLEHADEADPRSDIYSLGAVLYFLLTAKSPYSGDYLEQVYGHRHGEIPDLMRERSDVDLGLANVLRRMLAKDVKKRYASMDEVIEDIGKYAQSTSVPSWMAGVSGIQLASEQSTFSGGSTSLSLSTVCGIDLGMTYAALAKATPGYAAESLPAGQEQQPLYRIALADDGTGLYFDQDAYQLRYRAPKKVVHCLPMYIGKDIVQRSIAQRQCPPEALMGLSLHHMLKHRWPEEEMPQLTAVTVPASYDQFHRRSVRQACRLAGLESVRLVHRGIAAVQSLLQDADQGKEQDIVRLDKEASEILLFIGLTGQATEISLICREGTQLTELATAGHWHTGMLSWLSRLVDLATQAFLETHQLDPTESSLSASRLQMACEKALNSLLLLPETNVTLHLNQAEYSIVVSRQQWLERCHDLIAKMQQHVQSVCQQAGIRPEDIDSCVTLGPIMRMASLREDLLAGCADEMPVHMIDRSAVARGAAACLAAELPQRGDMQLPPKSVSGQSIGIVIEDNEGRRRILPIMPRGETLPARTNRKLNIAANRNSMTLSIVESSGIESDQWQSLGRYEFTKHQDESKREKRTRMIGFELNIDGLLTVRAQSPDTPESNRLPIIPKPMLPLEDEAAWTRWIASVSTN</sequence>
<name>A0A517SRT2_9BACT</name>
<dbReference type="InterPro" id="IPR029047">
    <property type="entry name" value="HSP70_peptide-bd_sf"/>
</dbReference>
<keyword evidence="9" id="KW-1185">Reference proteome</keyword>
<accession>A0A517SRT2</accession>
<reference evidence="8 9" key="1">
    <citation type="submission" date="2019-02" db="EMBL/GenBank/DDBJ databases">
        <title>Deep-cultivation of Planctomycetes and their phenomic and genomic characterization uncovers novel biology.</title>
        <authorList>
            <person name="Wiegand S."/>
            <person name="Jogler M."/>
            <person name="Boedeker C."/>
            <person name="Pinto D."/>
            <person name="Vollmers J."/>
            <person name="Rivas-Marin E."/>
            <person name="Kohn T."/>
            <person name="Peeters S.H."/>
            <person name="Heuer A."/>
            <person name="Rast P."/>
            <person name="Oberbeckmann S."/>
            <person name="Bunk B."/>
            <person name="Jeske O."/>
            <person name="Meyerdierks A."/>
            <person name="Storesund J.E."/>
            <person name="Kallscheuer N."/>
            <person name="Luecker S."/>
            <person name="Lage O.M."/>
            <person name="Pohl T."/>
            <person name="Merkel B.J."/>
            <person name="Hornburger P."/>
            <person name="Mueller R.-W."/>
            <person name="Bruemmer F."/>
            <person name="Labrenz M."/>
            <person name="Spormann A.M."/>
            <person name="Op den Camp H."/>
            <person name="Overmann J."/>
            <person name="Amann R."/>
            <person name="Jetten M.S.M."/>
            <person name="Mascher T."/>
            <person name="Medema M.H."/>
            <person name="Devos D.P."/>
            <person name="Kaster A.-K."/>
            <person name="Ovreas L."/>
            <person name="Rohde M."/>
            <person name="Galperin M.Y."/>
            <person name="Jogler C."/>
        </authorList>
    </citation>
    <scope>NUCLEOTIDE SEQUENCE [LARGE SCALE GENOMIC DNA]</scope>
    <source>
        <strain evidence="8 9">SV_7m_r</strain>
    </source>
</reference>
<organism evidence="8 9">
    <name type="scientific">Stieleria bergensis</name>
    <dbReference type="NCBI Taxonomy" id="2528025"/>
    <lineage>
        <taxon>Bacteria</taxon>
        <taxon>Pseudomonadati</taxon>
        <taxon>Planctomycetota</taxon>
        <taxon>Planctomycetia</taxon>
        <taxon>Pirellulales</taxon>
        <taxon>Pirellulaceae</taxon>
        <taxon>Stieleria</taxon>
    </lineage>
</organism>
<dbReference type="SUPFAM" id="SSF56112">
    <property type="entry name" value="Protein kinase-like (PK-like)"/>
    <property type="match status" value="1"/>
</dbReference>
<dbReference type="Gene3D" id="3.30.420.40">
    <property type="match status" value="2"/>
</dbReference>
<dbReference type="AlphaFoldDB" id="A0A517SRT2"/>